<protein>
    <recommendedName>
        <fullName evidence="3">GST N-terminal domain-containing protein</fullName>
    </recommendedName>
</protein>
<dbReference type="PANTHER" id="PTHR43968">
    <property type="match status" value="1"/>
</dbReference>
<comment type="caution">
    <text evidence="1">The sequence shown here is derived from an EMBL/GenBank/DDBJ whole genome shotgun (WGS) entry which is preliminary data.</text>
</comment>
<evidence type="ECO:0000313" key="1">
    <source>
        <dbReference type="EMBL" id="KAF3209031.1"/>
    </source>
</evidence>
<name>A0A8H8V7C1_ORBOL</name>
<dbReference type="InterPro" id="IPR036282">
    <property type="entry name" value="Glutathione-S-Trfase_C_sf"/>
</dbReference>
<sequence>MSIQGLISLSWIPVPALVHGGWGCYESTVLMEYVDDISEKKLLPEDPKQKAYSRLWADHISRNIVPTFYRYLQAQEVEKQAEYGREFEKQVNTLLEAADPKGPFFARIDQTLAKWQRLSTRAEDCLEKGLPGRLNLKNA</sequence>
<dbReference type="InterPro" id="IPR050983">
    <property type="entry name" value="GST_Omega/HSP26"/>
</dbReference>
<organism evidence="1 2">
    <name type="scientific">Orbilia oligospora</name>
    <name type="common">Nematode-trapping fungus</name>
    <name type="synonym">Arthrobotrys oligospora</name>
    <dbReference type="NCBI Taxonomy" id="2813651"/>
    <lineage>
        <taxon>Eukaryota</taxon>
        <taxon>Fungi</taxon>
        <taxon>Dikarya</taxon>
        <taxon>Ascomycota</taxon>
        <taxon>Pezizomycotina</taxon>
        <taxon>Orbiliomycetes</taxon>
        <taxon>Orbiliales</taxon>
        <taxon>Orbiliaceae</taxon>
        <taxon>Orbilia</taxon>
    </lineage>
</organism>
<dbReference type="Gene3D" id="3.40.30.10">
    <property type="entry name" value="Glutaredoxin"/>
    <property type="match status" value="1"/>
</dbReference>
<gene>
    <name evidence="1" type="ORF">TWF679_007551</name>
</gene>
<dbReference type="AlphaFoldDB" id="A0A8H8V7C1"/>
<reference evidence="1" key="1">
    <citation type="submission" date="2019-06" db="EMBL/GenBank/DDBJ databases">
        <authorList>
            <person name="Palmer J.M."/>
        </authorList>
    </citation>
    <scope>NUCLEOTIDE SEQUENCE</scope>
    <source>
        <strain evidence="1">TWF679</strain>
    </source>
</reference>
<dbReference type="GO" id="GO:0005737">
    <property type="term" value="C:cytoplasm"/>
    <property type="evidence" value="ECO:0007669"/>
    <property type="project" value="TreeGrafter"/>
</dbReference>
<dbReference type="Gene3D" id="1.20.1050.10">
    <property type="match status" value="1"/>
</dbReference>
<dbReference type="EMBL" id="WIWT01000044">
    <property type="protein sequence ID" value="KAF3209031.1"/>
    <property type="molecule type" value="Genomic_DNA"/>
</dbReference>
<evidence type="ECO:0008006" key="3">
    <source>
        <dbReference type="Google" id="ProtNLM"/>
    </source>
</evidence>
<dbReference type="PANTHER" id="PTHR43968:SF6">
    <property type="entry name" value="GLUTATHIONE S-TRANSFERASE OMEGA"/>
    <property type="match status" value="1"/>
</dbReference>
<dbReference type="OrthoDB" id="4951845at2759"/>
<evidence type="ECO:0000313" key="2">
    <source>
        <dbReference type="Proteomes" id="UP000614610"/>
    </source>
</evidence>
<accession>A0A8H8V7C1</accession>
<proteinExistence type="predicted"/>
<dbReference type="SUPFAM" id="SSF47616">
    <property type="entry name" value="GST C-terminal domain-like"/>
    <property type="match status" value="1"/>
</dbReference>
<dbReference type="Proteomes" id="UP000614610">
    <property type="component" value="Unassembled WGS sequence"/>
</dbReference>